<reference evidence="3" key="1">
    <citation type="journal article" date="2019" name="Int. J. Syst. Evol. Microbiol.">
        <title>The Global Catalogue of Microorganisms (GCM) 10K type strain sequencing project: providing services to taxonomists for standard genome sequencing and annotation.</title>
        <authorList>
            <consortium name="The Broad Institute Genomics Platform"/>
            <consortium name="The Broad Institute Genome Sequencing Center for Infectious Disease"/>
            <person name="Wu L."/>
            <person name="Ma J."/>
        </authorList>
    </citation>
    <scope>NUCLEOTIDE SEQUENCE [LARGE SCALE GENOMIC DNA]</scope>
    <source>
        <strain evidence="3">CCUG 56401</strain>
    </source>
</reference>
<name>A0ABW3FS88_9PSEU</name>
<gene>
    <name evidence="2" type="ORF">ACFQ16_14780</name>
</gene>
<proteinExistence type="predicted"/>
<keyword evidence="3" id="KW-1185">Reference proteome</keyword>
<evidence type="ECO:0000256" key="1">
    <source>
        <dbReference type="SAM" id="Coils"/>
    </source>
</evidence>
<keyword evidence="1" id="KW-0175">Coiled coil</keyword>
<feature type="coiled-coil region" evidence="1">
    <location>
        <begin position="17"/>
        <end position="47"/>
    </location>
</feature>
<comment type="caution">
    <text evidence="2">The sequence shown here is derived from an EMBL/GenBank/DDBJ whole genome shotgun (WGS) entry which is preliminary data.</text>
</comment>
<protein>
    <recommendedName>
        <fullName evidence="4">PE domain-containing protein</fullName>
    </recommendedName>
</protein>
<evidence type="ECO:0008006" key="4">
    <source>
        <dbReference type="Google" id="ProtNLM"/>
    </source>
</evidence>
<dbReference type="EMBL" id="JBHTIW010000010">
    <property type="protein sequence ID" value="MFD0921010.1"/>
    <property type="molecule type" value="Genomic_DNA"/>
</dbReference>
<dbReference type="RefSeq" id="WP_263249054.1">
    <property type="nucleotide sequence ID" value="NZ_BAABLT010000048.1"/>
</dbReference>
<evidence type="ECO:0000313" key="3">
    <source>
        <dbReference type="Proteomes" id="UP001597018"/>
    </source>
</evidence>
<organism evidence="2 3">
    <name type="scientific">Saccharopolyspora rosea</name>
    <dbReference type="NCBI Taxonomy" id="524884"/>
    <lineage>
        <taxon>Bacteria</taxon>
        <taxon>Bacillati</taxon>
        <taxon>Actinomycetota</taxon>
        <taxon>Actinomycetes</taxon>
        <taxon>Pseudonocardiales</taxon>
        <taxon>Pseudonocardiaceae</taxon>
        <taxon>Saccharopolyspora</taxon>
    </lineage>
</organism>
<sequence>MGDPARVRGHSAFYVDLDRASELLAELDEVRAKYETARERAAELGNIPSPFGDEVTVDVFRKIGERAQGGEGSLYETADGMARWIADFKDAVQKSIDEHKRIDDGNRMA</sequence>
<accession>A0ABW3FS88</accession>
<dbReference type="Proteomes" id="UP001597018">
    <property type="component" value="Unassembled WGS sequence"/>
</dbReference>
<evidence type="ECO:0000313" key="2">
    <source>
        <dbReference type="EMBL" id="MFD0921010.1"/>
    </source>
</evidence>